<comment type="caution">
    <text evidence="1">The sequence shown here is derived from an EMBL/GenBank/DDBJ whole genome shotgun (WGS) entry which is preliminary data.</text>
</comment>
<dbReference type="AlphaFoldDB" id="A0A437M0Z2"/>
<evidence type="ECO:0000313" key="2">
    <source>
        <dbReference type="Proteomes" id="UP000282957"/>
    </source>
</evidence>
<evidence type="ECO:0000313" key="1">
    <source>
        <dbReference type="EMBL" id="RVT91380.1"/>
    </source>
</evidence>
<dbReference type="EMBL" id="SACL01000011">
    <property type="protein sequence ID" value="RVT91380.1"/>
    <property type="molecule type" value="Genomic_DNA"/>
</dbReference>
<reference evidence="1 2" key="1">
    <citation type="submission" date="2019-01" db="EMBL/GenBank/DDBJ databases">
        <authorList>
            <person name="Chen W.-M."/>
        </authorList>
    </citation>
    <scope>NUCLEOTIDE SEQUENCE [LARGE SCALE GENOMIC DNA]</scope>
    <source>
        <strain evidence="1 2">CCP-6</strain>
    </source>
</reference>
<dbReference type="RefSeq" id="WP_127789797.1">
    <property type="nucleotide sequence ID" value="NZ_SACL01000011.1"/>
</dbReference>
<dbReference type="Proteomes" id="UP000282957">
    <property type="component" value="Unassembled WGS sequence"/>
</dbReference>
<name>A0A437M0Z2_9PROT</name>
<organism evidence="1 2">
    <name type="scientific">Rhodovarius crocodyli</name>
    <dbReference type="NCBI Taxonomy" id="1979269"/>
    <lineage>
        <taxon>Bacteria</taxon>
        <taxon>Pseudomonadati</taxon>
        <taxon>Pseudomonadota</taxon>
        <taxon>Alphaproteobacteria</taxon>
        <taxon>Acetobacterales</taxon>
        <taxon>Roseomonadaceae</taxon>
        <taxon>Rhodovarius</taxon>
    </lineage>
</organism>
<sequence>MTVRFPPAEAKRLAQLAMAEVDGATLASIVKALGDVVYPKAHGFPRGAAICAVCAMLGELLTMGETGNSADQEFAVAAEIILFYRDLFAEEPSPQAIALSAATPTAGSA</sequence>
<accession>A0A437M0Z2</accession>
<proteinExistence type="predicted"/>
<keyword evidence="2" id="KW-1185">Reference proteome</keyword>
<protein>
    <submittedName>
        <fullName evidence="1">Uncharacterized protein</fullName>
    </submittedName>
</protein>
<gene>
    <name evidence="1" type="ORF">EOD42_22255</name>
</gene>